<name>A0A0H5RAV6_9EUKA</name>
<evidence type="ECO:0000256" key="2">
    <source>
        <dbReference type="ARBA" id="ARBA00022679"/>
    </source>
</evidence>
<evidence type="ECO:0000256" key="4">
    <source>
        <dbReference type="PROSITE-ProRule" id="PRU01024"/>
    </source>
</evidence>
<proteinExistence type="inferred from homology"/>
<dbReference type="Pfam" id="PF05958">
    <property type="entry name" value="tRNA_U5-meth_tr"/>
    <property type="match status" value="1"/>
</dbReference>
<organism evidence="6">
    <name type="scientific">Spongospora subterranea</name>
    <dbReference type="NCBI Taxonomy" id="70186"/>
    <lineage>
        <taxon>Eukaryota</taxon>
        <taxon>Sar</taxon>
        <taxon>Rhizaria</taxon>
        <taxon>Endomyxa</taxon>
        <taxon>Phytomyxea</taxon>
        <taxon>Plasmodiophorida</taxon>
        <taxon>Plasmodiophoridae</taxon>
        <taxon>Spongospora</taxon>
    </lineage>
</organism>
<keyword evidence="3 4" id="KW-0949">S-adenosyl-L-methionine</keyword>
<keyword evidence="1 4" id="KW-0489">Methyltransferase</keyword>
<dbReference type="InterPro" id="IPR029063">
    <property type="entry name" value="SAM-dependent_MTases_sf"/>
</dbReference>
<dbReference type="PANTHER" id="PTHR45904">
    <property type="entry name" value="TRNA (URACIL-5-)-METHYLTRANSFERASE"/>
    <property type="match status" value="1"/>
</dbReference>
<dbReference type="GO" id="GO:0003723">
    <property type="term" value="F:RNA binding"/>
    <property type="evidence" value="ECO:0007669"/>
    <property type="project" value="TreeGrafter"/>
</dbReference>
<evidence type="ECO:0000256" key="5">
    <source>
        <dbReference type="PROSITE-ProRule" id="PRU10015"/>
    </source>
</evidence>
<reference evidence="6" key="1">
    <citation type="submission" date="2015-04" db="EMBL/GenBank/DDBJ databases">
        <title>The genome sequence of the plant pathogenic Rhizarian Plasmodiophora brassicae reveals insights in its biotrophic life cycle and the origin of chitin synthesis.</title>
        <authorList>
            <person name="Schwelm A."/>
            <person name="Fogelqvist J."/>
            <person name="Knaust A."/>
            <person name="Julke S."/>
            <person name="Lilja T."/>
            <person name="Dhandapani V."/>
            <person name="Bonilla-Rosso G."/>
            <person name="Karlsson M."/>
            <person name="Shevchenko A."/>
            <person name="Choi S.R."/>
            <person name="Kim H.G."/>
            <person name="Park J.Y."/>
            <person name="Lim Y.P."/>
            <person name="Ludwig-Muller J."/>
            <person name="Dixelius C."/>
        </authorList>
    </citation>
    <scope>NUCLEOTIDE SEQUENCE</scope>
    <source>
        <tissue evidence="6">Potato root galls</tissue>
    </source>
</reference>
<dbReference type="GO" id="GO:0008173">
    <property type="term" value="F:RNA methyltransferase activity"/>
    <property type="evidence" value="ECO:0007669"/>
    <property type="project" value="InterPro"/>
</dbReference>
<protein>
    <recommendedName>
        <fullName evidence="7">RRM domain-containing protein</fullName>
    </recommendedName>
</protein>
<evidence type="ECO:0000256" key="3">
    <source>
        <dbReference type="ARBA" id="ARBA00022691"/>
    </source>
</evidence>
<evidence type="ECO:0000313" key="6">
    <source>
        <dbReference type="EMBL" id="CRZ11188.1"/>
    </source>
</evidence>
<evidence type="ECO:0000256" key="1">
    <source>
        <dbReference type="ARBA" id="ARBA00022603"/>
    </source>
</evidence>
<dbReference type="GO" id="GO:0032259">
    <property type="term" value="P:methylation"/>
    <property type="evidence" value="ECO:0007669"/>
    <property type="project" value="UniProtKB-KW"/>
</dbReference>
<dbReference type="EMBL" id="HACM01010746">
    <property type="protein sequence ID" value="CRZ11188.1"/>
    <property type="molecule type" value="Transcribed_RNA"/>
</dbReference>
<dbReference type="PANTHER" id="PTHR45904:SF2">
    <property type="entry name" value="TRNA (URACIL-5-)-METHYLTRANSFERASE HOMOLOG A"/>
    <property type="match status" value="1"/>
</dbReference>
<feature type="binding site" evidence="4">
    <location>
        <position position="467"/>
    </location>
    <ligand>
        <name>S-adenosyl-L-methionine</name>
        <dbReference type="ChEBI" id="CHEBI:59789"/>
    </ligand>
</feature>
<comment type="caution">
    <text evidence="4">Lacks conserved residue(s) required for the propagation of feature annotation.</text>
</comment>
<keyword evidence="2 4" id="KW-0808">Transferase</keyword>
<dbReference type="GO" id="GO:0006396">
    <property type="term" value="P:RNA processing"/>
    <property type="evidence" value="ECO:0007669"/>
    <property type="project" value="InterPro"/>
</dbReference>
<dbReference type="SUPFAM" id="SSF53335">
    <property type="entry name" value="S-adenosyl-L-methionine-dependent methyltransferases"/>
    <property type="match status" value="1"/>
</dbReference>
<sequence>MSKSAAVQGLCALRIHPVPSYLNVARMQAFVEEANVTQFLAVFKKPNRSHGVITFQSENDRDAALERLKALKRQDSELPYTIQECPFVNETSSQKRLREDSYQKSTTKKLRNSGVADYQETIVKSIPDVVTPWLKFDYQTQLAKKFKLLQDALTSIIASLRKDYKLSAASYPTLDLKGVGRQAVVAQLHDYQSLDVVSSVEVETTALSPFMACPIESIHGWANGQQGYRNKNDLTIGLNMADEICVGFNIGRHAGRLVIESGSTAVNLPEITARIAKDVEEFIRQSGYAAFQQMGNDSESTGVWRRILIRTAATTSSVMLAFSADLSRLSDTEVTALKERIAVRWPADTYSSESFDGRSWSIRSISIQSFSGYGNIVPTDLPYDLILGDPYIVEYLGPYQFQIQPSSFFQVNTQAARLLYDIVGSWSIPEEPLSSPSSYTILTDVCCGTGTIGMSLHDRVSEVAGFELIESAVNDARENAARNGLDRCRFFVGKAEDTLSAGIKERLSSCPPSATPNVVCVVDPPRPGLHKSVLKTIRSCSQIKRLVYVSCNPKSMAVDLTALLRPESDKRPGAAFRPIKATLVDMFPHTEHCESVVLLVRE</sequence>
<dbReference type="CDD" id="cd02440">
    <property type="entry name" value="AdoMet_MTases"/>
    <property type="match status" value="1"/>
</dbReference>
<dbReference type="InterPro" id="IPR010280">
    <property type="entry name" value="U5_MeTrfase_fam"/>
</dbReference>
<dbReference type="InterPro" id="IPR030390">
    <property type="entry name" value="MeTrfase_TrmA_AS"/>
</dbReference>
<dbReference type="InterPro" id="IPR045850">
    <property type="entry name" value="TRM2_met"/>
</dbReference>
<dbReference type="PROSITE" id="PS51687">
    <property type="entry name" value="SAM_MT_RNA_M5U"/>
    <property type="match status" value="1"/>
</dbReference>
<dbReference type="PROSITE" id="PS01230">
    <property type="entry name" value="TRMA_1"/>
    <property type="match status" value="1"/>
</dbReference>
<feature type="active site" evidence="5">
    <location>
        <position position="551"/>
    </location>
</feature>
<dbReference type="Gene3D" id="3.40.50.150">
    <property type="entry name" value="Vaccinia Virus protein VP39"/>
    <property type="match status" value="1"/>
</dbReference>
<dbReference type="Gene3D" id="2.40.50.1070">
    <property type="match status" value="1"/>
</dbReference>
<feature type="binding site" evidence="4">
    <location>
        <position position="523"/>
    </location>
    <ligand>
        <name>S-adenosyl-L-methionine</name>
        <dbReference type="ChEBI" id="CHEBI:59789"/>
    </ligand>
</feature>
<dbReference type="AlphaFoldDB" id="A0A0H5RAV6"/>
<feature type="active site" description="Nucleophile" evidence="4">
    <location>
        <position position="551"/>
    </location>
</feature>
<comment type="similarity">
    <text evidence="4">Belongs to the class I-like SAM-binding methyltransferase superfamily. RNA M5U methyltransferase family.</text>
</comment>
<accession>A0A0H5RAV6</accession>
<evidence type="ECO:0008006" key="7">
    <source>
        <dbReference type="Google" id="ProtNLM"/>
    </source>
</evidence>
<feature type="binding site" evidence="4">
    <location>
        <position position="410"/>
    </location>
    <ligand>
        <name>S-adenosyl-L-methionine</name>
        <dbReference type="ChEBI" id="CHEBI:59789"/>
    </ligand>
</feature>